<evidence type="ECO:0000256" key="2">
    <source>
        <dbReference type="ARBA" id="ARBA00005587"/>
    </source>
</evidence>
<keyword evidence="5 6" id="KW-0472">Membrane</keyword>
<dbReference type="EMBL" id="SWFT01000048">
    <property type="protein sequence ID" value="KAA8905395.1"/>
    <property type="molecule type" value="Genomic_DNA"/>
</dbReference>
<dbReference type="Proteomes" id="UP000449547">
    <property type="component" value="Unassembled WGS sequence"/>
</dbReference>
<organism evidence="7 8">
    <name type="scientific">Diutina rugosa</name>
    <name type="common">Yeast</name>
    <name type="synonym">Candida rugosa</name>
    <dbReference type="NCBI Taxonomy" id="5481"/>
    <lineage>
        <taxon>Eukaryota</taxon>
        <taxon>Fungi</taxon>
        <taxon>Dikarya</taxon>
        <taxon>Ascomycota</taxon>
        <taxon>Saccharomycotina</taxon>
        <taxon>Pichiomycetes</taxon>
        <taxon>Debaryomycetaceae</taxon>
        <taxon>Diutina</taxon>
    </lineage>
</organism>
<evidence type="ECO:0000313" key="7">
    <source>
        <dbReference type="EMBL" id="KAA8905395.1"/>
    </source>
</evidence>
<evidence type="ECO:0000256" key="5">
    <source>
        <dbReference type="ARBA" id="ARBA00023136"/>
    </source>
</evidence>
<feature type="transmembrane region" description="Helical" evidence="6">
    <location>
        <begin position="143"/>
        <end position="163"/>
    </location>
</feature>
<comment type="similarity">
    <text evidence="2">Belongs to the acetate uptake transporter (AceTr) (TC 2.A.96) family.</text>
</comment>
<accession>A0A642UTT2</accession>
<comment type="caution">
    <text evidence="7">The sequence shown here is derived from an EMBL/GenBank/DDBJ whole genome shotgun (WGS) entry which is preliminary data.</text>
</comment>
<evidence type="ECO:0000256" key="3">
    <source>
        <dbReference type="ARBA" id="ARBA00022692"/>
    </source>
</evidence>
<dbReference type="GO" id="GO:0015123">
    <property type="term" value="F:acetate transmembrane transporter activity"/>
    <property type="evidence" value="ECO:0007669"/>
    <property type="project" value="TreeGrafter"/>
</dbReference>
<feature type="transmembrane region" description="Helical" evidence="6">
    <location>
        <begin position="73"/>
        <end position="92"/>
    </location>
</feature>
<comment type="subcellular location">
    <subcellularLocation>
        <location evidence="1">Membrane</location>
        <topology evidence="1">Multi-pass membrane protein</topology>
    </subcellularLocation>
</comment>
<dbReference type="PANTHER" id="PTHR31123:SF1">
    <property type="entry name" value="ACCUMULATION OF DYADS PROTEIN 2-RELATED"/>
    <property type="match status" value="1"/>
</dbReference>
<dbReference type="OMA" id="MAYKTEA"/>
<dbReference type="RefSeq" id="XP_034013696.1">
    <property type="nucleotide sequence ID" value="XM_034154014.1"/>
</dbReference>
<name>A0A642UTT2_DIURU</name>
<dbReference type="InterPro" id="IPR051633">
    <property type="entry name" value="AceTr"/>
</dbReference>
<feature type="transmembrane region" description="Helical" evidence="6">
    <location>
        <begin position="229"/>
        <end position="248"/>
    </location>
</feature>
<protein>
    <submittedName>
        <fullName evidence="7">Uncharacterized protein</fullName>
    </submittedName>
</protein>
<feature type="transmembrane region" description="Helical" evidence="6">
    <location>
        <begin position="104"/>
        <end position="123"/>
    </location>
</feature>
<feature type="transmembrane region" description="Helical" evidence="6">
    <location>
        <begin position="198"/>
        <end position="217"/>
    </location>
</feature>
<dbReference type="Pfam" id="PF01184">
    <property type="entry name" value="Gpr1_Fun34_YaaH"/>
    <property type="match status" value="1"/>
</dbReference>
<dbReference type="GO" id="GO:0005886">
    <property type="term" value="C:plasma membrane"/>
    <property type="evidence" value="ECO:0007669"/>
    <property type="project" value="TreeGrafter"/>
</dbReference>
<keyword evidence="4 6" id="KW-1133">Transmembrane helix</keyword>
<dbReference type="GeneID" id="54780121"/>
<reference evidence="7 8" key="1">
    <citation type="submission" date="2019-07" db="EMBL/GenBank/DDBJ databases">
        <title>Genome assembly of two rare yeast pathogens: Diutina rugosa and Trichomonascus ciferrii.</title>
        <authorList>
            <person name="Mixao V."/>
            <person name="Saus E."/>
            <person name="Hansen A."/>
            <person name="Lass-Flor C."/>
            <person name="Gabaldon T."/>
        </authorList>
    </citation>
    <scope>NUCLEOTIDE SEQUENCE [LARGE SCALE GENOMIC DNA]</scope>
    <source>
        <strain evidence="7 8">CBS 613</strain>
    </source>
</reference>
<keyword evidence="3 6" id="KW-0812">Transmembrane</keyword>
<gene>
    <name evidence="7" type="ORF">DIURU_001468</name>
</gene>
<evidence type="ECO:0000256" key="6">
    <source>
        <dbReference type="SAM" id="Phobius"/>
    </source>
</evidence>
<evidence type="ECO:0000256" key="1">
    <source>
        <dbReference type="ARBA" id="ARBA00004141"/>
    </source>
</evidence>
<keyword evidence="8" id="KW-1185">Reference proteome</keyword>
<feature type="transmembrane region" description="Helical" evidence="6">
    <location>
        <begin position="175"/>
        <end position="192"/>
    </location>
</feature>
<dbReference type="VEuPathDB" id="FungiDB:DIURU_001468"/>
<dbReference type="PANTHER" id="PTHR31123">
    <property type="entry name" value="ACCUMULATION OF DYADS PROTEIN 2-RELATED"/>
    <property type="match status" value="1"/>
</dbReference>
<dbReference type="InterPro" id="IPR000791">
    <property type="entry name" value="Gpr1/Fun34/SatP-like"/>
</dbReference>
<sequence>MESYSSPEGSSKDASRFGPQMSRVTADQDFVYLGNQKFYRSDIQRMLVDAYQGDRIHEDAHKPTVAPPRFGNGAVAFGMGTFGITALVSGLFNCNALGVTQHQLMMSVAYFAGGMGLFIAGIWEFAAGGLTFVGTSLVSYGAFWLSYGALYTPSLGIVAAYMAQDPTQLPSAKGFFLVAWAMYSFMNLTLVLRATFAYILLFGSIMFAFIFLAVGSFKNSHTYEIVGGVFSIITGVTGFGVMYAAMAYKTEAYFVPDPMLIPLYGTKPREEDPHLLHLMKEKHRERHPKKIHPY</sequence>
<proteinExistence type="inferred from homology"/>
<dbReference type="OrthoDB" id="3648309at2759"/>
<evidence type="ECO:0000256" key="4">
    <source>
        <dbReference type="ARBA" id="ARBA00022989"/>
    </source>
</evidence>
<dbReference type="NCBIfam" id="NF038013">
    <property type="entry name" value="AceTr_1"/>
    <property type="match status" value="1"/>
</dbReference>
<dbReference type="AlphaFoldDB" id="A0A642UTT2"/>
<evidence type="ECO:0000313" key="8">
    <source>
        <dbReference type="Proteomes" id="UP000449547"/>
    </source>
</evidence>